<dbReference type="InterPro" id="IPR004147">
    <property type="entry name" value="ABC1_dom"/>
</dbReference>
<evidence type="ECO:0000259" key="2">
    <source>
        <dbReference type="Pfam" id="PF03109"/>
    </source>
</evidence>
<dbReference type="PANTHER" id="PTHR10566">
    <property type="entry name" value="CHAPERONE-ACTIVITY OF BC1 COMPLEX CABC1 -RELATED"/>
    <property type="match status" value="1"/>
</dbReference>
<dbReference type="Proteomes" id="UP000621455">
    <property type="component" value="Unassembled WGS sequence"/>
</dbReference>
<sequence>MIGPMSQQAPTHAPSPAARPVLRTRAKWLLDSGKLPSVFPSSTPALGASAAPAHTVHSHGTVIFGLLRLWLRYRVARLLRPAQLGASGDAIGLRLALYQGFWFDLLQRSAQPQGPFPAAMRAHLLRHARPAPSMTLADIEALVLGDLGTPLAALFSRFDPQPVRVGNYTETYRATLRREEVEVEVRIQRAHLAPRLQRDLRILKLIARLQHRVKGPRRTLFDDIIDGYAERLPALLDLRYEASARRRMRSTLREHKVYVPRLFRAYTSKHILVHEHIAAPSVQELIDLHARDPQAAQGWLRMNGIELDVAGRRVYHSLLRQICEDDFFNQNMVPSNILLLRNSRFAILSCDASASVDKRFLTIFNLAMAALANEAYDKFADMLFLLCDSLPASNLANVRAELIRTVRNYAARAVLDTLGHEEKSLFVLTRDVSAILDRNGIVLDAQMFKLMDAMGSADALVAQCCPRMNHRTELERFAKKAAARQMRSVFAGGVRKAVAGIVGPISELVRFETASVRKKAQNFRASTGKLAYVGATLAKWVGRAVLTGGVYAVWIYLHQHHASVVAPLRHTVAAAHAQNVEHFPVGTWIAVIAGAMLVYSTIRSIRRRLEQEDRVVRGAA</sequence>
<name>A0ABX0NGN6_9BURK</name>
<comment type="caution">
    <text evidence="3">The sequence shown here is derived from an EMBL/GenBank/DDBJ whole genome shotgun (WGS) entry which is preliminary data.</text>
</comment>
<keyword evidence="4" id="KW-1185">Reference proteome</keyword>
<feature type="domain" description="ABC1 atypical kinase-like" evidence="2">
    <location>
        <begin position="131"/>
        <end position="380"/>
    </location>
</feature>
<dbReference type="SUPFAM" id="SSF56112">
    <property type="entry name" value="Protein kinase-like (PK-like)"/>
    <property type="match status" value="1"/>
</dbReference>
<proteinExistence type="inferred from homology"/>
<protein>
    <recommendedName>
        <fullName evidence="2">ABC1 atypical kinase-like domain-containing protein</fullName>
    </recommendedName>
</protein>
<dbReference type="InterPro" id="IPR050154">
    <property type="entry name" value="UbiB_kinase"/>
</dbReference>
<evidence type="ECO:0000313" key="4">
    <source>
        <dbReference type="Proteomes" id="UP000621455"/>
    </source>
</evidence>
<comment type="similarity">
    <text evidence="1">Belongs to the protein kinase superfamily. ADCK protein kinase family.</text>
</comment>
<evidence type="ECO:0000313" key="3">
    <source>
        <dbReference type="EMBL" id="NHZ81428.1"/>
    </source>
</evidence>
<dbReference type="PANTHER" id="PTHR10566:SF113">
    <property type="entry name" value="PROTEIN ACTIVITY OF BC1 COMPLEX KINASE 7, CHLOROPLASTIC"/>
    <property type="match status" value="1"/>
</dbReference>
<gene>
    <name evidence="3" type="ORF">F2P44_19420</name>
</gene>
<dbReference type="InterPro" id="IPR011009">
    <property type="entry name" value="Kinase-like_dom_sf"/>
</dbReference>
<evidence type="ECO:0000256" key="1">
    <source>
        <dbReference type="ARBA" id="ARBA00009670"/>
    </source>
</evidence>
<reference evidence="3 4" key="1">
    <citation type="submission" date="2019-10" db="EMBL/GenBank/DDBJ databases">
        <title>Taxonomy of Antarctic Massilia spp.: description of Massilia rubra sp. nov., Massilia aquatica sp. nov., Massilia mucilaginosa sp. nov., Massilia frigida sp. nov. isolated from streams, lakes and regoliths.</title>
        <authorList>
            <person name="Holochova P."/>
            <person name="Sedlacek I."/>
            <person name="Kralova S."/>
            <person name="Maslanova I."/>
            <person name="Busse H.-J."/>
            <person name="Stankova E."/>
            <person name="Vrbovska V."/>
            <person name="Kovarovic V."/>
            <person name="Bartak M."/>
            <person name="Svec P."/>
            <person name="Pantucek R."/>
        </authorList>
    </citation>
    <scope>NUCLEOTIDE SEQUENCE [LARGE SCALE GENOMIC DNA]</scope>
    <source>
        <strain evidence="3 4">CCM 8695</strain>
    </source>
</reference>
<accession>A0ABX0NGN6</accession>
<dbReference type="Pfam" id="PF03109">
    <property type="entry name" value="ABC1"/>
    <property type="match status" value="1"/>
</dbReference>
<dbReference type="EMBL" id="WHJG01000021">
    <property type="protein sequence ID" value="NHZ81428.1"/>
    <property type="molecule type" value="Genomic_DNA"/>
</dbReference>
<organism evidence="3 4">
    <name type="scientific">Massilia frigida</name>
    <dbReference type="NCBI Taxonomy" id="2609281"/>
    <lineage>
        <taxon>Bacteria</taxon>
        <taxon>Pseudomonadati</taxon>
        <taxon>Pseudomonadota</taxon>
        <taxon>Betaproteobacteria</taxon>
        <taxon>Burkholderiales</taxon>
        <taxon>Oxalobacteraceae</taxon>
        <taxon>Telluria group</taxon>
        <taxon>Massilia</taxon>
    </lineage>
</organism>